<evidence type="ECO:0000313" key="3">
    <source>
        <dbReference type="EMBL" id="ABQ26570.1"/>
    </source>
</evidence>
<name>A5G452_GEOUR</name>
<dbReference type="SUPFAM" id="SSF51126">
    <property type="entry name" value="Pectin lyase-like"/>
    <property type="match status" value="1"/>
</dbReference>
<keyword evidence="1" id="KW-1133">Transmembrane helix</keyword>
<evidence type="ECO:0000259" key="2">
    <source>
        <dbReference type="PROSITE" id="PS50853"/>
    </source>
</evidence>
<dbReference type="Proteomes" id="UP000006695">
    <property type="component" value="Chromosome"/>
</dbReference>
<dbReference type="InterPro" id="IPR007742">
    <property type="entry name" value="NosD_dom"/>
</dbReference>
<dbReference type="InterPro" id="IPR013783">
    <property type="entry name" value="Ig-like_fold"/>
</dbReference>
<dbReference type="CDD" id="cd00063">
    <property type="entry name" value="FN3"/>
    <property type="match status" value="1"/>
</dbReference>
<dbReference type="AlphaFoldDB" id="A5G452"/>
<accession>A5G452</accession>
<dbReference type="OrthoDB" id="9765693at2"/>
<dbReference type="InterPro" id="IPR003961">
    <property type="entry name" value="FN3_dom"/>
</dbReference>
<keyword evidence="1" id="KW-0812">Transmembrane</keyword>
<dbReference type="EMBL" id="CP000698">
    <property type="protein sequence ID" value="ABQ26570.1"/>
    <property type="molecule type" value="Genomic_DNA"/>
</dbReference>
<dbReference type="PROSITE" id="PS50853">
    <property type="entry name" value="FN3"/>
    <property type="match status" value="1"/>
</dbReference>
<feature type="transmembrane region" description="Helical" evidence="1">
    <location>
        <begin position="595"/>
        <end position="619"/>
    </location>
</feature>
<dbReference type="InterPro" id="IPR012334">
    <property type="entry name" value="Pectin_lyas_fold"/>
</dbReference>
<gene>
    <name evidence="3" type="ordered locus">Gura_2391</name>
</gene>
<dbReference type="Pfam" id="PF05048">
    <property type="entry name" value="NosD"/>
    <property type="match status" value="1"/>
</dbReference>
<dbReference type="HOGENOM" id="CLU_433305_0_0_7"/>
<dbReference type="RefSeq" id="WP_011939262.1">
    <property type="nucleotide sequence ID" value="NC_009483.1"/>
</dbReference>
<evidence type="ECO:0000256" key="1">
    <source>
        <dbReference type="SAM" id="Phobius"/>
    </source>
</evidence>
<keyword evidence="1" id="KW-0472">Membrane</keyword>
<organism evidence="3 4">
    <name type="scientific">Geotalea uraniireducens (strain Rf4)</name>
    <name type="common">Geobacter uraniireducens</name>
    <dbReference type="NCBI Taxonomy" id="351605"/>
    <lineage>
        <taxon>Bacteria</taxon>
        <taxon>Pseudomonadati</taxon>
        <taxon>Thermodesulfobacteriota</taxon>
        <taxon>Desulfuromonadia</taxon>
        <taxon>Geobacterales</taxon>
        <taxon>Geobacteraceae</taxon>
        <taxon>Geotalea</taxon>
    </lineage>
</organism>
<dbReference type="InterPro" id="IPR049886">
    <property type="entry name" value="CFI_box_CTERM_dom"/>
</dbReference>
<keyword evidence="4" id="KW-1185">Reference proteome</keyword>
<dbReference type="STRING" id="351605.Gura_2391"/>
<dbReference type="Gene3D" id="2.60.40.10">
    <property type="entry name" value="Immunoglobulins"/>
    <property type="match status" value="2"/>
</dbReference>
<protein>
    <submittedName>
        <fullName evidence="3">Fibronectin, type III domain protein</fullName>
    </submittedName>
</protein>
<dbReference type="InterPro" id="IPR036116">
    <property type="entry name" value="FN3_sf"/>
</dbReference>
<reference evidence="3 4" key="1">
    <citation type="submission" date="2007-05" db="EMBL/GenBank/DDBJ databases">
        <title>Complete sequence of Geobacter uraniireducens Rf4.</title>
        <authorList>
            <consortium name="US DOE Joint Genome Institute"/>
            <person name="Copeland A."/>
            <person name="Lucas S."/>
            <person name="Lapidus A."/>
            <person name="Barry K."/>
            <person name="Detter J.C."/>
            <person name="Glavina del Rio T."/>
            <person name="Hammon N."/>
            <person name="Israni S."/>
            <person name="Dalin E."/>
            <person name="Tice H."/>
            <person name="Pitluck S."/>
            <person name="Chertkov O."/>
            <person name="Brettin T."/>
            <person name="Bruce D."/>
            <person name="Han C."/>
            <person name="Schmutz J."/>
            <person name="Larimer F."/>
            <person name="Land M."/>
            <person name="Hauser L."/>
            <person name="Kyrpides N."/>
            <person name="Mikhailova N."/>
            <person name="Shelobolina E."/>
            <person name="Aklujkar M."/>
            <person name="Lovley D."/>
            <person name="Richardson P."/>
        </authorList>
    </citation>
    <scope>NUCLEOTIDE SEQUENCE [LARGE SCALE GENOMIC DNA]</scope>
    <source>
        <strain evidence="3 4">Rf4</strain>
    </source>
</reference>
<proteinExistence type="predicted"/>
<dbReference type="SUPFAM" id="SSF49265">
    <property type="entry name" value="Fibronectin type III"/>
    <property type="match status" value="2"/>
</dbReference>
<sequence>MERWKRRRSLKKGMGEFTMSMTFKYISRFFAALAVLLVVSVPKALWAEDLIVEHNPTDPTHFSSIQAAIDHAAIILSNPSLINTNFRVIVKADPVPYTGPITPISNVPIIGTSTAGTFISGIGAGTLISLSNVSSVAIQNFTFRGALIGITVANSSAIGITNIVFQLGTAGTAVQVQNSPATSIINNTFFGNGTAISTDSNITITNNIFSTNTTAISTQPTLTQLSYNDYFNNGTNGVTNLDAHSIPSSLVANANPLFVNAGSDFHLQPGSPCINAGNPLYPNSFDSTTFDMGAYGGPNSDILLATVTGLVSSLTTPSTIALRWNPTSNSKVTAYRVYYGTSSRNYNGTQAAEGPSPLTVPVGTTSANLSGLPLTGPAVPAVPTLTATAPLNQALQLSWTTVSGATGYRIFYSTATFDASSLPATFVDVDGGTVSSFRLSGLTNGTTYFVAVSALAQTTFFAAVTVVINSTVASNPGSANESSFSQETSQRVGPVQMSGISNLLSDFPEAIAPFPNLKSKGCFIATAAYGFYSAPQVQALRDFRDRYLMTNAPGRAFVDWYYRYGPRGAHFINAHPCLKPLVRIALFPLVYGSMLLLYASGGVKIAVLICAALASVILVQRKKLLALGGTR</sequence>
<dbReference type="InterPro" id="IPR011050">
    <property type="entry name" value="Pectin_lyase_fold/virulence"/>
</dbReference>
<dbReference type="NCBIfam" id="NF041770">
    <property type="entry name" value="CFI_box_CTERM"/>
    <property type="match status" value="1"/>
</dbReference>
<dbReference type="KEGG" id="gur:Gura_2391"/>
<evidence type="ECO:0000313" key="4">
    <source>
        <dbReference type="Proteomes" id="UP000006695"/>
    </source>
</evidence>
<feature type="domain" description="Fibronectin type-III" evidence="2">
    <location>
        <begin position="379"/>
        <end position="474"/>
    </location>
</feature>
<dbReference type="Gene3D" id="2.160.20.10">
    <property type="entry name" value="Single-stranded right-handed beta-helix, Pectin lyase-like"/>
    <property type="match status" value="1"/>
</dbReference>